<sequence length="550" mass="63698">MISGMNLRYSERIHVTNHNSEWRNCTCTVPLQMAIPQEIERYKVIGQATNPFIRVAEDFVPYQVLECRYAKIPVQMDVTGKTTRYDVIGTPSNPFVGIAEDFVLFIRRYSDYFTVNTRSVAATAEQYLCGLMQSDKRNMERMAEVVPDSDEQSLQNFVSNSPWDACAILHQIGIDADSLFGGDPDVCLIIDETSFIKKGEMSVGVARQWCGRLGKVENCQVGVFAALSCRNHVTLIDTRLYLPEVWINDPDRCIKAGIPEEFIVYQKKSEQALDMIKQARANGIRFNWVGVDGGYGKEPDFLRALDSTNEIFMADVHKDQRIYLEDPEPTVPEPKSNRGRKPTKLKAQTDPIRVDEWAARQPEDAWQILPIRETTQGTLYAYILHERVWVWDGEEEEAHCWHLIVRREIDSPKEIKYSLSNASEETSIERLAFMQGQRFWVERALQDGKSECGLDEYQIRGWNGWHHHTTLVMMAMLFMLERRLSNKDEYPLLSCSDIQTLLKHFLPRRDVTVEEVLRQMEVRHRKRQSSIDSARRNQKKKRNGYEDLRS</sequence>
<dbReference type="EMBL" id="MT631280">
    <property type="protein sequence ID" value="QNO47849.1"/>
    <property type="molecule type" value="Genomic_DNA"/>
</dbReference>
<dbReference type="InterPro" id="IPR012337">
    <property type="entry name" value="RNaseH-like_sf"/>
</dbReference>
<reference evidence="3" key="1">
    <citation type="submission" date="2020-06" db="EMBL/GenBank/DDBJ databases">
        <title>Unique genomic features of the anaerobic methanotrophic archaea.</title>
        <authorList>
            <person name="Chadwick G.L."/>
            <person name="Skennerton C.T."/>
            <person name="Laso-Perez R."/>
            <person name="Leu A.O."/>
            <person name="Speth D.R."/>
            <person name="Yu H."/>
            <person name="Morgan-Lang C."/>
            <person name="Hatzenpichler R."/>
            <person name="Goudeau D."/>
            <person name="Malmstrom R."/>
            <person name="Brazelton W.J."/>
            <person name="Woyke T."/>
            <person name="Hallam S.J."/>
            <person name="Tyson G.W."/>
            <person name="Wegener G."/>
            <person name="Boetius A."/>
            <person name="Orphan V."/>
        </authorList>
    </citation>
    <scope>NUCLEOTIDE SEQUENCE</scope>
</reference>
<evidence type="ECO:0000259" key="2">
    <source>
        <dbReference type="Pfam" id="PF13546"/>
    </source>
</evidence>
<accession>A0A7G9YIL5</accession>
<organism evidence="3">
    <name type="scientific">Candidatus Methanogaster sp. ANME-2c ERB4</name>
    <dbReference type="NCBI Taxonomy" id="2759911"/>
    <lineage>
        <taxon>Archaea</taxon>
        <taxon>Methanobacteriati</taxon>
        <taxon>Methanobacteriota</taxon>
        <taxon>Stenosarchaea group</taxon>
        <taxon>Methanomicrobia</taxon>
        <taxon>Methanosarcinales</taxon>
        <taxon>ANME-2 cluster</taxon>
        <taxon>Candidatus Methanogasteraceae</taxon>
        <taxon>Candidatus Methanogaster</taxon>
    </lineage>
</organism>
<proteinExistence type="predicted"/>
<dbReference type="InterPro" id="IPR038721">
    <property type="entry name" value="IS701-like_DDE_dom"/>
</dbReference>
<evidence type="ECO:0000256" key="1">
    <source>
        <dbReference type="SAM" id="MobiDB-lite"/>
    </source>
</evidence>
<feature type="domain" description="Transposase IS701-like DDE" evidence="2">
    <location>
        <begin position="121"/>
        <end position="377"/>
    </location>
</feature>
<evidence type="ECO:0000313" key="3">
    <source>
        <dbReference type="EMBL" id="QNO47849.1"/>
    </source>
</evidence>
<dbReference type="PANTHER" id="PTHR33627">
    <property type="entry name" value="TRANSPOSASE"/>
    <property type="match status" value="1"/>
</dbReference>
<dbReference type="NCBIfam" id="NF033540">
    <property type="entry name" value="transpos_IS701"/>
    <property type="match status" value="1"/>
</dbReference>
<dbReference type="InterPro" id="IPR039365">
    <property type="entry name" value="IS701-like"/>
</dbReference>
<feature type="region of interest" description="Disordered" evidence="1">
    <location>
        <begin position="323"/>
        <end position="347"/>
    </location>
</feature>
<gene>
    <name evidence="3" type="ORF">DJFEGNLO_00003</name>
</gene>
<dbReference type="PANTHER" id="PTHR33627:SF1">
    <property type="entry name" value="TRANSPOSASE"/>
    <property type="match status" value="1"/>
</dbReference>
<feature type="region of interest" description="Disordered" evidence="1">
    <location>
        <begin position="524"/>
        <end position="550"/>
    </location>
</feature>
<dbReference type="Pfam" id="PF13546">
    <property type="entry name" value="DDE_5"/>
    <property type="match status" value="1"/>
</dbReference>
<protein>
    <recommendedName>
        <fullName evidence="2">Transposase IS701-like DDE domain-containing protein</fullName>
    </recommendedName>
</protein>
<name>A0A7G9YIL5_9EURY</name>
<dbReference type="SUPFAM" id="SSF53098">
    <property type="entry name" value="Ribonuclease H-like"/>
    <property type="match status" value="1"/>
</dbReference>
<dbReference type="AlphaFoldDB" id="A0A7G9YIL5"/>